<dbReference type="AlphaFoldDB" id="A0A168CAW4"/>
<feature type="compositionally biased region" description="Basic and acidic residues" evidence="3">
    <location>
        <begin position="655"/>
        <end position="672"/>
    </location>
</feature>
<dbReference type="Gene3D" id="1.25.40.10">
    <property type="entry name" value="Tetratricopeptide repeat domain"/>
    <property type="match status" value="2"/>
</dbReference>
<dbReference type="InterPro" id="IPR002885">
    <property type="entry name" value="PPR_rpt"/>
</dbReference>
<evidence type="ECO:0000313" key="5">
    <source>
        <dbReference type="Proteomes" id="UP000242877"/>
    </source>
</evidence>
<protein>
    <submittedName>
        <fullName evidence="4">Pentatricopeptide repeat protein</fullName>
    </submittedName>
</protein>
<dbReference type="OrthoDB" id="1908178at2759"/>
<dbReference type="Proteomes" id="UP000242877">
    <property type="component" value="Unassembled WGS sequence"/>
</dbReference>
<evidence type="ECO:0000256" key="3">
    <source>
        <dbReference type="SAM" id="MobiDB-lite"/>
    </source>
</evidence>
<name>A0A168CAW4_9EURO</name>
<keyword evidence="5" id="KW-1185">Reference proteome</keyword>
<feature type="region of interest" description="Disordered" evidence="3">
    <location>
        <begin position="653"/>
        <end position="672"/>
    </location>
</feature>
<dbReference type="VEuPathDB" id="FungiDB:AAP_01137"/>
<keyword evidence="1" id="KW-0677">Repeat</keyword>
<evidence type="ECO:0000256" key="1">
    <source>
        <dbReference type="ARBA" id="ARBA00022737"/>
    </source>
</evidence>
<feature type="repeat" description="PPR" evidence="2">
    <location>
        <begin position="452"/>
        <end position="482"/>
    </location>
</feature>
<dbReference type="NCBIfam" id="TIGR00756">
    <property type="entry name" value="PPR"/>
    <property type="match status" value="2"/>
</dbReference>
<feature type="repeat" description="PPR" evidence="2">
    <location>
        <begin position="382"/>
        <end position="416"/>
    </location>
</feature>
<dbReference type="InterPro" id="IPR051222">
    <property type="entry name" value="PPR/CCM1_RNA-binding"/>
</dbReference>
<feature type="region of interest" description="Disordered" evidence="3">
    <location>
        <begin position="149"/>
        <end position="170"/>
    </location>
</feature>
<dbReference type="EMBL" id="AZGZ01000003">
    <property type="protein sequence ID" value="KZZ96364.1"/>
    <property type="molecule type" value="Genomic_DNA"/>
</dbReference>
<dbReference type="PANTHER" id="PTHR47942">
    <property type="entry name" value="TETRATRICOPEPTIDE REPEAT (TPR)-LIKE SUPERFAMILY PROTEIN-RELATED"/>
    <property type="match status" value="1"/>
</dbReference>
<proteinExistence type="predicted"/>
<evidence type="ECO:0000313" key="4">
    <source>
        <dbReference type="EMBL" id="KZZ96364.1"/>
    </source>
</evidence>
<dbReference type="Pfam" id="PF01535">
    <property type="entry name" value="PPR"/>
    <property type="match status" value="2"/>
</dbReference>
<comment type="caution">
    <text evidence="4">The sequence shown here is derived from an EMBL/GenBank/DDBJ whole genome shotgun (WGS) entry which is preliminary data.</text>
</comment>
<dbReference type="PANTHER" id="PTHR47942:SF78">
    <property type="entry name" value="PENTATRICOPEPTIDE REPEAT PROTEIN (AFU_ORTHOLOGUE AFUA_4G07240)"/>
    <property type="match status" value="1"/>
</dbReference>
<evidence type="ECO:0000256" key="2">
    <source>
        <dbReference type="PROSITE-ProRule" id="PRU00708"/>
    </source>
</evidence>
<feature type="compositionally biased region" description="Low complexity" evidence="3">
    <location>
        <begin position="149"/>
        <end position="166"/>
    </location>
</feature>
<accession>A0A168CAW4</accession>
<dbReference type="InterPro" id="IPR011990">
    <property type="entry name" value="TPR-like_helical_dom_sf"/>
</dbReference>
<feature type="compositionally biased region" description="Basic and acidic residues" evidence="3">
    <location>
        <begin position="111"/>
        <end position="122"/>
    </location>
</feature>
<dbReference type="PROSITE" id="PS51375">
    <property type="entry name" value="PPR"/>
    <property type="match status" value="2"/>
</dbReference>
<feature type="region of interest" description="Disordered" evidence="3">
    <location>
        <begin position="92"/>
        <end position="124"/>
    </location>
</feature>
<sequence length="795" mass="90711">MRPQLLRFGCSTASYHARTSSSSRCTAQSAARNFQALCTVRDSYQAQEHRPSRCQSRHLSVSSRRCDEHRAAEAAESQQPETGRQEVVIETEGEAGDKNPDDPVLTQEEEERLRAQREEQQKKLGHIRPYKPAVEAMNIDFTYRPLISRSSSSSEATPIEAATSTSKPSSVVDGMLKGAIAWQAEQRPERKRLTEHEIIDRKDNWAPMNMIDYRNLLRFYKSILGPEEGRKAVDLVLSNPNREICKDRAKRNVNPDTFDDKIECPGVSDLWTMLHDDDSTNDQIWSVYRDLPSPGVALLGENSRGLLLHRFAKPRRRCRADCLRYLALVDDMTEAGLHLSESLWNSAIFLAAKHSMNIRPSDLEQSLGLWRRMEYQGQVQSLPVTFNILFDIAIKAGQYKVAEKIVDEMTSRGLDFSRNGKVTKIYLQGQLKNAEGVREEYNAFVQSGEMVDTVVLNCVMSSLLKAGEFEMAEKIYDRMKDIHEYSKLKDNEDDIPKLYPSPSDNYLAYRRATERLGRILGATSYLKETLPDAHESLQASLPLTPDARTFHILLSHHAIRTGNFRRFVELLQDMKQTFEIVPQGMVFVYLFQGFATHGGRSGSEWSLKRLRKAWHSFIKALDDPKINSRMMSQERARTQKRISRLTWELSQEGGKLSETDAERKTAREDARRDRDTMEKLNNGVEVLNIDESSERTAPITRPAAAPARAAEVLPLNMKNRLVLESTVDPDWRNENTVYLGRTIIIAVLNAFKKCGTAEDICDVWEAIDARWRIDEQRAADIVAVKSELRKLLRTR</sequence>
<gene>
    <name evidence="4" type="ORF">AAP_01137</name>
</gene>
<reference evidence="4 5" key="1">
    <citation type="journal article" date="2016" name="Genome Biol. Evol.">
        <title>Divergent and convergent evolution of fungal pathogenicity.</title>
        <authorList>
            <person name="Shang Y."/>
            <person name="Xiao G."/>
            <person name="Zheng P."/>
            <person name="Cen K."/>
            <person name="Zhan S."/>
            <person name="Wang C."/>
        </authorList>
    </citation>
    <scope>NUCLEOTIDE SEQUENCE [LARGE SCALE GENOMIC DNA]</scope>
    <source>
        <strain evidence="4 5">ARSEF 7405</strain>
    </source>
</reference>
<organism evidence="4 5">
    <name type="scientific">Ascosphaera apis ARSEF 7405</name>
    <dbReference type="NCBI Taxonomy" id="392613"/>
    <lineage>
        <taxon>Eukaryota</taxon>
        <taxon>Fungi</taxon>
        <taxon>Dikarya</taxon>
        <taxon>Ascomycota</taxon>
        <taxon>Pezizomycotina</taxon>
        <taxon>Eurotiomycetes</taxon>
        <taxon>Eurotiomycetidae</taxon>
        <taxon>Onygenales</taxon>
        <taxon>Ascosphaeraceae</taxon>
        <taxon>Ascosphaera</taxon>
    </lineage>
</organism>